<reference evidence="1" key="1">
    <citation type="submission" date="2018-05" db="EMBL/GenBank/DDBJ databases">
        <title>Draft genome of Mucuna pruriens seed.</title>
        <authorList>
            <person name="Nnadi N.E."/>
            <person name="Vos R."/>
            <person name="Hasami M.H."/>
            <person name="Devisetty U.K."/>
            <person name="Aguiy J.C."/>
        </authorList>
    </citation>
    <scope>NUCLEOTIDE SEQUENCE [LARGE SCALE GENOMIC DNA]</scope>
    <source>
        <strain evidence="1">JCA_2017</strain>
    </source>
</reference>
<dbReference type="Proteomes" id="UP000257109">
    <property type="component" value="Unassembled WGS sequence"/>
</dbReference>
<protein>
    <submittedName>
        <fullName evidence="1">Uncharacterized protein</fullName>
    </submittedName>
</protein>
<accession>A0A371GJM2</accession>
<evidence type="ECO:0000313" key="1">
    <source>
        <dbReference type="EMBL" id="RDX90720.1"/>
    </source>
</evidence>
<dbReference type="AlphaFoldDB" id="A0A371GJM2"/>
<sequence>MLAQGNSPSLEDLMKQLVVSNLEFQQTMSSSNMQFQQNMNTIIQDLKTQIGQLAVTMSHLQFVRSNTLPSQTIPNLRGNASAVTLRSGKELQQPAPVDVDQKRRIHCRSTTSTTKEMLRPQNFLYPMHHWRLYIYRCHAGPRSFMNVMPMSIYKSLNFGDLEPTRITIQLANRSVVQPIGVLENVLVQVNELIFPTDFYVLDMEDDISGKGSTLILG</sequence>
<dbReference type="PANTHER" id="PTHR33067:SF15">
    <property type="entry name" value="RNA-DIRECTED DNA POLYMERASE"/>
    <property type="match status" value="1"/>
</dbReference>
<dbReference type="Gene3D" id="2.40.70.10">
    <property type="entry name" value="Acid Proteases"/>
    <property type="match status" value="1"/>
</dbReference>
<dbReference type="InterPro" id="IPR021109">
    <property type="entry name" value="Peptidase_aspartic_dom_sf"/>
</dbReference>
<keyword evidence="2" id="KW-1185">Reference proteome</keyword>
<feature type="non-terminal residue" evidence="1">
    <location>
        <position position="1"/>
    </location>
</feature>
<organism evidence="1 2">
    <name type="scientific">Mucuna pruriens</name>
    <name type="common">Velvet bean</name>
    <name type="synonym">Dolichos pruriens</name>
    <dbReference type="NCBI Taxonomy" id="157652"/>
    <lineage>
        <taxon>Eukaryota</taxon>
        <taxon>Viridiplantae</taxon>
        <taxon>Streptophyta</taxon>
        <taxon>Embryophyta</taxon>
        <taxon>Tracheophyta</taxon>
        <taxon>Spermatophyta</taxon>
        <taxon>Magnoliopsida</taxon>
        <taxon>eudicotyledons</taxon>
        <taxon>Gunneridae</taxon>
        <taxon>Pentapetalae</taxon>
        <taxon>rosids</taxon>
        <taxon>fabids</taxon>
        <taxon>Fabales</taxon>
        <taxon>Fabaceae</taxon>
        <taxon>Papilionoideae</taxon>
        <taxon>50 kb inversion clade</taxon>
        <taxon>NPAAA clade</taxon>
        <taxon>indigoferoid/millettioid clade</taxon>
        <taxon>Phaseoleae</taxon>
        <taxon>Mucuna</taxon>
    </lineage>
</organism>
<comment type="caution">
    <text evidence="1">The sequence shown here is derived from an EMBL/GenBank/DDBJ whole genome shotgun (WGS) entry which is preliminary data.</text>
</comment>
<evidence type="ECO:0000313" key="2">
    <source>
        <dbReference type="Proteomes" id="UP000257109"/>
    </source>
</evidence>
<gene>
    <name evidence="1" type="ORF">CR513_27388</name>
</gene>
<dbReference type="OrthoDB" id="1828774at2759"/>
<dbReference type="PANTHER" id="PTHR33067">
    <property type="entry name" value="RNA-DIRECTED DNA POLYMERASE-RELATED"/>
    <property type="match status" value="1"/>
</dbReference>
<dbReference type="EMBL" id="QJKJ01005307">
    <property type="protein sequence ID" value="RDX90720.1"/>
    <property type="molecule type" value="Genomic_DNA"/>
</dbReference>
<name>A0A371GJM2_MUCPR</name>
<dbReference type="CDD" id="cd00303">
    <property type="entry name" value="retropepsin_like"/>
    <property type="match status" value="1"/>
</dbReference>
<proteinExistence type="predicted"/>